<evidence type="ECO:0000313" key="2">
    <source>
        <dbReference type="Proteomes" id="UP000835052"/>
    </source>
</evidence>
<accession>A0A8S1HJ57</accession>
<name>A0A8S1HJ57_9PELO</name>
<protein>
    <submittedName>
        <fullName evidence="1">Uncharacterized protein</fullName>
    </submittedName>
</protein>
<proteinExistence type="predicted"/>
<comment type="caution">
    <text evidence="1">The sequence shown here is derived from an EMBL/GenBank/DDBJ whole genome shotgun (WGS) entry which is preliminary data.</text>
</comment>
<dbReference type="EMBL" id="CAJGYM010000075">
    <property type="protein sequence ID" value="CAD6196578.1"/>
    <property type="molecule type" value="Genomic_DNA"/>
</dbReference>
<keyword evidence="2" id="KW-1185">Reference proteome</keyword>
<organism evidence="1 2">
    <name type="scientific">Caenorhabditis auriculariae</name>
    <dbReference type="NCBI Taxonomy" id="2777116"/>
    <lineage>
        <taxon>Eukaryota</taxon>
        <taxon>Metazoa</taxon>
        <taxon>Ecdysozoa</taxon>
        <taxon>Nematoda</taxon>
        <taxon>Chromadorea</taxon>
        <taxon>Rhabditida</taxon>
        <taxon>Rhabditina</taxon>
        <taxon>Rhabditomorpha</taxon>
        <taxon>Rhabditoidea</taxon>
        <taxon>Rhabditidae</taxon>
        <taxon>Peloderinae</taxon>
        <taxon>Caenorhabditis</taxon>
    </lineage>
</organism>
<sequence length="116" mass="13013">MALEGSDGVEKVEPILDLKKSNKYYPERKKKGGFQPALWHGDIRVEHDLGHSFRRGDLSRSEPLSGTSVQPRRLVHCPTPPCSCSQVKVMLLKYLLPCCDEIGRENLTGLDFCKSS</sequence>
<dbReference type="Proteomes" id="UP000835052">
    <property type="component" value="Unassembled WGS sequence"/>
</dbReference>
<reference evidence="1" key="1">
    <citation type="submission" date="2020-10" db="EMBL/GenBank/DDBJ databases">
        <authorList>
            <person name="Kikuchi T."/>
        </authorList>
    </citation>
    <scope>NUCLEOTIDE SEQUENCE</scope>
    <source>
        <strain evidence="1">NKZ352</strain>
    </source>
</reference>
<gene>
    <name evidence="1" type="ORF">CAUJ_LOCUS12492</name>
</gene>
<evidence type="ECO:0000313" key="1">
    <source>
        <dbReference type="EMBL" id="CAD6196578.1"/>
    </source>
</evidence>
<dbReference type="AlphaFoldDB" id="A0A8S1HJ57"/>